<dbReference type="InterPro" id="IPR003439">
    <property type="entry name" value="ABC_transporter-like_ATP-bd"/>
</dbReference>
<dbReference type="OrthoDB" id="8061355at2759"/>
<dbReference type="STRING" id="1754191.A0A1Y1UTM1"/>
<dbReference type="InterPro" id="IPR027417">
    <property type="entry name" value="P-loop_NTPase"/>
</dbReference>
<keyword evidence="4 10" id="KW-0812">Transmembrane</keyword>
<feature type="transmembrane region" description="Helical" evidence="10">
    <location>
        <begin position="971"/>
        <end position="992"/>
    </location>
</feature>
<dbReference type="InterPro" id="IPR013525">
    <property type="entry name" value="ABC2_TM"/>
</dbReference>
<organism evidence="12 13">
    <name type="scientific">Piromyces finnis</name>
    <dbReference type="NCBI Taxonomy" id="1754191"/>
    <lineage>
        <taxon>Eukaryota</taxon>
        <taxon>Fungi</taxon>
        <taxon>Fungi incertae sedis</taxon>
        <taxon>Chytridiomycota</taxon>
        <taxon>Chytridiomycota incertae sedis</taxon>
        <taxon>Neocallimastigomycetes</taxon>
        <taxon>Neocallimastigales</taxon>
        <taxon>Neocallimastigaceae</taxon>
        <taxon>Piromyces</taxon>
    </lineage>
</organism>
<feature type="transmembrane region" description="Helical" evidence="10">
    <location>
        <begin position="1094"/>
        <end position="1113"/>
    </location>
</feature>
<dbReference type="PANTHER" id="PTHR19229:SF36">
    <property type="entry name" value="ATP-BINDING CASSETTE SUB-FAMILY A MEMBER 2"/>
    <property type="match status" value="1"/>
</dbReference>
<evidence type="ECO:0000256" key="7">
    <source>
        <dbReference type="ARBA" id="ARBA00022840"/>
    </source>
</evidence>
<evidence type="ECO:0000256" key="9">
    <source>
        <dbReference type="ARBA" id="ARBA00023136"/>
    </source>
</evidence>
<feature type="transmembrane region" description="Helical" evidence="10">
    <location>
        <begin position="818"/>
        <end position="837"/>
    </location>
</feature>
<dbReference type="Pfam" id="PF00005">
    <property type="entry name" value="ABC_tran"/>
    <property type="match status" value="2"/>
</dbReference>
<comment type="similarity">
    <text evidence="2">Belongs to the ABC transporter superfamily. ABCA family.</text>
</comment>
<feature type="transmembrane region" description="Helical" evidence="10">
    <location>
        <begin position="1133"/>
        <end position="1156"/>
    </location>
</feature>
<dbReference type="InterPro" id="IPR017871">
    <property type="entry name" value="ABC_transporter-like_CS"/>
</dbReference>
<feature type="transmembrane region" description="Helical" evidence="10">
    <location>
        <begin position="195"/>
        <end position="215"/>
    </location>
</feature>
<feature type="transmembrane region" description="Helical" evidence="10">
    <location>
        <begin position="1020"/>
        <end position="1045"/>
    </location>
</feature>
<evidence type="ECO:0000313" key="12">
    <source>
        <dbReference type="EMBL" id="ORX41368.1"/>
    </source>
</evidence>
<dbReference type="GO" id="GO:0016020">
    <property type="term" value="C:membrane"/>
    <property type="evidence" value="ECO:0007669"/>
    <property type="project" value="UniProtKB-SubCell"/>
</dbReference>
<reference evidence="12 13" key="2">
    <citation type="submission" date="2016-08" db="EMBL/GenBank/DDBJ databases">
        <title>Pervasive Adenine N6-methylation of Active Genes in Fungi.</title>
        <authorList>
            <consortium name="DOE Joint Genome Institute"/>
            <person name="Mondo S.J."/>
            <person name="Dannebaum R.O."/>
            <person name="Kuo R.C."/>
            <person name="Labutti K."/>
            <person name="Haridas S."/>
            <person name="Kuo A."/>
            <person name="Salamov A."/>
            <person name="Ahrendt S.R."/>
            <person name="Lipzen A."/>
            <person name="Sullivan W."/>
            <person name="Andreopoulos W.B."/>
            <person name="Clum A."/>
            <person name="Lindquist E."/>
            <person name="Daum C."/>
            <person name="Ramamoorthy G.K."/>
            <person name="Gryganskyi A."/>
            <person name="Culley D."/>
            <person name="Magnuson J.K."/>
            <person name="James T.Y."/>
            <person name="O'Malley M.A."/>
            <person name="Stajich J.E."/>
            <person name="Spatafora J.W."/>
            <person name="Visel A."/>
            <person name="Grigoriev I.V."/>
        </authorList>
    </citation>
    <scope>NUCLEOTIDE SEQUENCE [LARGE SCALE GENOMIC DNA]</scope>
    <source>
        <strain evidence="13">finn</strain>
    </source>
</reference>
<dbReference type="Proteomes" id="UP000193719">
    <property type="component" value="Unassembled WGS sequence"/>
</dbReference>
<evidence type="ECO:0000256" key="6">
    <source>
        <dbReference type="ARBA" id="ARBA00022741"/>
    </source>
</evidence>
<dbReference type="SUPFAM" id="SSF52540">
    <property type="entry name" value="P-loop containing nucleoside triphosphate hydrolases"/>
    <property type="match status" value="2"/>
</dbReference>
<feature type="domain" description="ABC transporter" evidence="11">
    <location>
        <begin position="434"/>
        <end position="676"/>
    </location>
</feature>
<name>A0A1Y1UTM1_9FUNG</name>
<sequence>MIDNESINYKAVGPSPLEELKSLEIHNNGMYSDLVGFVLPNNNKDVTIIDNIIYNMKNNSLFDSLKSKSFNSEKEMDDYASKNSLLAGIIFESDDYLQYTIRVNGTDVPDPNADPIKDYGFGRYQIEGKNENNESFDQIMDKYMDVFLPVQVAVDQAIIQQKTNDNSFSLIHYIGKLGKPPIEYSFTKEKDASIISYYIGTSFIMTIITVIVFLVEEKENKTKDGLLMTGVHPTIFWASWLIIYTAIIFIIALLSTILFYFTKGFGNLNPLILFIAIFFYGISCCNISFLFSSFFKSVKAASNSVSVVAFLFIFCSYFQSYFNVNLKKICSFFISPLSVGSFINDIYLMKGRDANISFNEFMKSDAFIYFLGLIFSCVLYFLLAVYFDNLFSGDNCYLFKKNIKIKNLQKENETTYEKDIQDDFNARNNEKCRVEISNVYKIFKRKNDKLDGKSEETKLNKDEFLAVNDVSFKVYENEIFAILGHNGAGKTTLINIMVGILKASSGDVYFDGRSISSSINEIRKDIGICGQNNIIYDNFTVEEHIKFYADLKNTTVDIDEVLIDLDLLQQKEVKASKLSGGQKRKLCISLALIGNPKYIFLDEPTTGLDPLSRRKIWELLQRKKEGRVIFLSTHYMDEADILADRKLILNKGKIRCLGTSLYLKNHFNMSYNLNIETQHKDSLNQLIKDFIPEAHYCENPDEDNIYNSVRCYTWKLPLNSTNNFHPLLENLEIQKNNNYIQKYALTMPTLEELFIRLEDEVINTTINNYNISDNEKQCLVQTENELPMMRSIDKPSRMKHLLCLIKYRLKIFLKDKTFAISSIVFPVITTGFTFFIVNKLLNTTISNTTINSNIISVPTMYNNTIINYDSNSTFVFPQKNIIDAIGSSTSLTFYSVNEIPYPQANKNSYLSSVTGEKMDNNYIFNVYYNDTMTHSLPATINSISNAILSSNNVDGKIITKSQPFKLKDNSMIMICLTITGILLGMCLIMPLSKFGSLATHERVNQLLQQLQLNGVSRSNYWISSFVSDILIFLITSILIVAVGVVVKFEPLLDVKTIIVIIVSLIIWSAPTLLYQYILSFFFKKESTAVNGINIINMYSIIIGFLIFNIVDNIGNSKIENIIYNNCLFSYPSIIFNIIFTMLVPSYSIITILNALFNIRIYSSIIDFSFKTIINFRNGISPIIITLLLLIIIYYIVLIKLDQKKNQTSKDDIKKFHPTTQERYEFILKNGDDDVFHEFEYVKEHQKELPISVLHLSKEFRVPKPSSKKKLEKYNSVDRENFTYGQIHRSMFEGNKLVKTAVVDVNFGVRNHECFGLLGPNGAGKSTTLNTITSTIPQTTGTISFNGVETHLARLCDISMGYCPQKDILWKELTLREHIELFISIRGYSSEEAKNYATQFIDIAGLEEHQNKRIEKLSGGTKRKLSLIIAICGYPEQILLDEPTAGMDPSTRRLIWNIITKTKKKNDSAFILTTHSMEEAENLCDRLGILVNGRIICIGSAEHLKMKYGESYVLELQSNSLDQFDKDFIESGKLFDGKEYKKERSSENRMKYEVKMTDKLGSVFEIMEQCKIQGLVQDYSFSQTSLEQVFINFAKEQVIEPDN</sequence>
<dbReference type="PANTHER" id="PTHR19229">
    <property type="entry name" value="ATP-BINDING CASSETTE TRANSPORTER SUBFAMILY A ABCA"/>
    <property type="match status" value="1"/>
</dbReference>
<comment type="caution">
    <text evidence="12">The sequence shown here is derived from an EMBL/GenBank/DDBJ whole genome shotgun (WGS) entry which is preliminary data.</text>
</comment>
<feature type="transmembrane region" description="Helical" evidence="10">
    <location>
        <begin position="301"/>
        <end position="322"/>
    </location>
</feature>
<dbReference type="GO" id="GO:0016887">
    <property type="term" value="F:ATP hydrolysis activity"/>
    <property type="evidence" value="ECO:0007669"/>
    <property type="project" value="InterPro"/>
</dbReference>
<keyword evidence="7" id="KW-0067">ATP-binding</keyword>
<dbReference type="SMART" id="SM00382">
    <property type="entry name" value="AAA"/>
    <property type="match status" value="2"/>
</dbReference>
<evidence type="ECO:0000256" key="4">
    <source>
        <dbReference type="ARBA" id="ARBA00022692"/>
    </source>
</evidence>
<evidence type="ECO:0000256" key="5">
    <source>
        <dbReference type="ARBA" id="ARBA00022737"/>
    </source>
</evidence>
<evidence type="ECO:0000259" key="11">
    <source>
        <dbReference type="PROSITE" id="PS50893"/>
    </source>
</evidence>
<dbReference type="Pfam" id="PF12698">
    <property type="entry name" value="ABC2_membrane_3"/>
    <property type="match status" value="2"/>
</dbReference>
<dbReference type="InterPro" id="IPR026082">
    <property type="entry name" value="ABCA"/>
</dbReference>
<dbReference type="GO" id="GO:0005524">
    <property type="term" value="F:ATP binding"/>
    <property type="evidence" value="ECO:0007669"/>
    <property type="project" value="UniProtKB-KW"/>
</dbReference>
<keyword evidence="12" id="KW-0378">Hydrolase</keyword>
<dbReference type="InterPro" id="IPR003593">
    <property type="entry name" value="AAA+_ATPase"/>
</dbReference>
<protein>
    <submittedName>
        <fullName evidence="12">p-loop containing nucleoside triphosphate hydrolase protein</fullName>
    </submittedName>
</protein>
<proteinExistence type="inferred from homology"/>
<feature type="transmembrane region" description="Helical" evidence="10">
    <location>
        <begin position="1057"/>
        <end position="1082"/>
    </location>
</feature>
<keyword evidence="8 10" id="KW-1133">Transmembrane helix</keyword>
<dbReference type="GO" id="GO:0140359">
    <property type="term" value="F:ABC-type transporter activity"/>
    <property type="evidence" value="ECO:0007669"/>
    <property type="project" value="InterPro"/>
</dbReference>
<dbReference type="CDD" id="cd03263">
    <property type="entry name" value="ABC_subfamily_A"/>
    <property type="match status" value="2"/>
</dbReference>
<keyword evidence="6" id="KW-0547">Nucleotide-binding</keyword>
<dbReference type="Gene3D" id="3.40.50.300">
    <property type="entry name" value="P-loop containing nucleotide triphosphate hydrolases"/>
    <property type="match status" value="2"/>
</dbReference>
<dbReference type="FunFam" id="3.40.50.300:FF:000933">
    <property type="entry name" value="ABC transporter A family member 7"/>
    <property type="match status" value="1"/>
</dbReference>
<evidence type="ECO:0000256" key="10">
    <source>
        <dbReference type="SAM" id="Phobius"/>
    </source>
</evidence>
<evidence type="ECO:0000256" key="1">
    <source>
        <dbReference type="ARBA" id="ARBA00004141"/>
    </source>
</evidence>
<dbReference type="EMBL" id="MCFH01000090">
    <property type="protein sequence ID" value="ORX41368.1"/>
    <property type="molecule type" value="Genomic_DNA"/>
</dbReference>
<reference evidence="12 13" key="1">
    <citation type="submission" date="2016-08" db="EMBL/GenBank/DDBJ databases">
        <title>Genomes of anaerobic fungi encode conserved fungal cellulosomes for biomass hydrolysis.</title>
        <authorList>
            <consortium name="DOE Joint Genome Institute"/>
            <person name="Haitjema C.H."/>
            <person name="Gilmore S.P."/>
            <person name="Henske J.K."/>
            <person name="Solomon K.V."/>
            <person name="De Groot R."/>
            <person name="Kuo A."/>
            <person name="Mondo S.J."/>
            <person name="Salamov A.A."/>
            <person name="Labutti K."/>
            <person name="Zhao Z."/>
            <person name="Chiniquy J."/>
            <person name="Barry K."/>
            <person name="Brewer H.M."/>
            <person name="Purvine S.O."/>
            <person name="Wright A.T."/>
            <person name="Boxma B."/>
            <person name="Van Alen T."/>
            <person name="Hackstein J.H."/>
            <person name="Baker S.E."/>
            <person name="Grigoriev I.V."/>
            <person name="O'Malley M.A."/>
        </authorList>
    </citation>
    <scope>NUCLEOTIDE SEQUENCE [LARGE SCALE GENOMIC DNA]</scope>
    <source>
        <strain evidence="13">finn</strain>
    </source>
</reference>
<dbReference type="PROSITE" id="PS50893">
    <property type="entry name" value="ABC_TRANSPORTER_2"/>
    <property type="match status" value="2"/>
</dbReference>
<feature type="transmembrane region" description="Helical" evidence="10">
    <location>
        <begin position="329"/>
        <end position="347"/>
    </location>
</feature>
<feature type="transmembrane region" description="Helical" evidence="10">
    <location>
        <begin position="271"/>
        <end position="295"/>
    </location>
</feature>
<evidence type="ECO:0000256" key="3">
    <source>
        <dbReference type="ARBA" id="ARBA00022448"/>
    </source>
</evidence>
<keyword evidence="13" id="KW-1185">Reference proteome</keyword>
<feature type="transmembrane region" description="Helical" evidence="10">
    <location>
        <begin position="1177"/>
        <end position="1196"/>
    </location>
</feature>
<keyword evidence="3" id="KW-0813">Transport</keyword>
<keyword evidence="9 10" id="KW-0472">Membrane</keyword>
<dbReference type="PROSITE" id="PS00211">
    <property type="entry name" value="ABC_TRANSPORTER_1"/>
    <property type="match status" value="1"/>
</dbReference>
<gene>
    <name evidence="12" type="ORF">BCR36DRAFT_364429</name>
</gene>
<feature type="transmembrane region" description="Helical" evidence="10">
    <location>
        <begin position="367"/>
        <end position="387"/>
    </location>
</feature>
<keyword evidence="5" id="KW-0677">Repeat</keyword>
<feature type="domain" description="ABC transporter" evidence="11">
    <location>
        <begin position="1276"/>
        <end position="1516"/>
    </location>
</feature>
<feature type="transmembrane region" description="Helical" evidence="10">
    <location>
        <begin position="235"/>
        <end position="259"/>
    </location>
</feature>
<evidence type="ECO:0000313" key="13">
    <source>
        <dbReference type="Proteomes" id="UP000193719"/>
    </source>
</evidence>
<comment type="subcellular location">
    <subcellularLocation>
        <location evidence="1">Membrane</location>
        <topology evidence="1">Multi-pass membrane protein</topology>
    </subcellularLocation>
</comment>
<dbReference type="FunFam" id="3.40.50.300:FF:000335">
    <property type="entry name" value="ATP binding cassette subfamily A member 5"/>
    <property type="match status" value="1"/>
</dbReference>
<evidence type="ECO:0000256" key="2">
    <source>
        <dbReference type="ARBA" id="ARBA00008869"/>
    </source>
</evidence>
<accession>A0A1Y1UTM1</accession>
<evidence type="ECO:0000256" key="8">
    <source>
        <dbReference type="ARBA" id="ARBA00022989"/>
    </source>
</evidence>